<sequence length="164" mass="18091" precursor="true">MKNAMMLLIAACASGAALANTAPTTPQPLEKIAPYPAPEKGMKRVVIDLPEQEAEYSYRVELLPGKMMDVDCNQFRMGGQLATKTLSGWGYDYYELSHVSAPASTMMACPEGTKTQKFVTVHLGDAGLLRYNSKLPVVVYAPENIEVKYRVWKADETLKTAVER</sequence>
<keyword evidence="5 7" id="KW-0722">Serine protease inhibitor</keyword>
<dbReference type="NCBIfam" id="NF002987">
    <property type="entry name" value="PRK03719.1"/>
    <property type="match status" value="1"/>
</dbReference>
<dbReference type="PANTHER" id="PTHR35890">
    <property type="match status" value="1"/>
</dbReference>
<dbReference type="AlphaFoldDB" id="A0A2P8VJE2"/>
<dbReference type="GO" id="GO:0042597">
    <property type="term" value="C:periplasmic space"/>
    <property type="evidence" value="ECO:0007669"/>
    <property type="project" value="UniProtKB-SubCell"/>
</dbReference>
<evidence type="ECO:0000256" key="4">
    <source>
        <dbReference type="ARBA" id="ARBA00022764"/>
    </source>
</evidence>
<keyword evidence="2 7" id="KW-0646">Protease inhibitor</keyword>
<name>A0A2P8VJE2_9ENTR</name>
<dbReference type="InterPro" id="IPR005658">
    <property type="entry name" value="Prot_inh_ecotin"/>
</dbReference>
<dbReference type="EMBL" id="PYEP01000004">
    <property type="protein sequence ID" value="PSN07675.1"/>
    <property type="molecule type" value="Genomic_DNA"/>
</dbReference>
<dbReference type="OrthoDB" id="997196at2"/>
<dbReference type="InterPro" id="IPR036198">
    <property type="entry name" value="Ecotin_sf"/>
</dbReference>
<accession>A0A2P8VJE2</accession>
<dbReference type="PANTHER" id="PTHR35890:SF3">
    <property type="entry name" value="ECOTIN"/>
    <property type="match status" value="1"/>
</dbReference>
<comment type="subunit">
    <text evidence="7">Homodimer.</text>
</comment>
<keyword evidence="3 7" id="KW-0732">Signal</keyword>
<feature type="site" description="Reactive bond" evidence="7">
    <location>
        <begin position="106"/>
        <end position="107"/>
    </location>
</feature>
<dbReference type="GO" id="GO:0004867">
    <property type="term" value="F:serine-type endopeptidase inhibitor activity"/>
    <property type="evidence" value="ECO:0007669"/>
    <property type="project" value="UniProtKB-UniRule"/>
</dbReference>
<dbReference type="RefSeq" id="WP_106877290.1">
    <property type="nucleotide sequence ID" value="NZ_PYEP01000004.1"/>
</dbReference>
<keyword evidence="4 7" id="KW-0574">Periplasm</keyword>
<gene>
    <name evidence="7" type="primary">eco</name>
    <name evidence="8" type="ORF">C7G83_11150</name>
</gene>
<reference evidence="8 9" key="1">
    <citation type="submission" date="2018-03" db="EMBL/GenBank/DDBJ databases">
        <title>Draft genome sequence of the first documented clinical Siccibacter turicensis isolate in Austria.</title>
        <authorList>
            <person name="Lepuschitz S."/>
            <person name="Pekard-Amenitsch S."/>
            <person name="Haunold R."/>
            <person name="Schill S."/>
            <person name="Mach R."/>
            <person name="Allerberger F."/>
            <person name="Ruppitsch W."/>
            <person name="Forsythe S.J."/>
        </authorList>
    </citation>
    <scope>NUCLEOTIDE SEQUENCE [LARGE SCALE GENOMIC DNA]</scope>
    <source>
        <strain evidence="8 9">6100069499-17</strain>
    </source>
</reference>
<comment type="function">
    <text evidence="7">General inhibitor of pancreatic serine proteases: inhibits chymotrypsin, trypsin, elastases, factor X, kallikrein as well as a variety of other proteases.</text>
</comment>
<dbReference type="InterPro" id="IPR023084">
    <property type="entry name" value="Prot_inh_ecotin_gammaproteobac"/>
</dbReference>
<evidence type="ECO:0000256" key="6">
    <source>
        <dbReference type="ARBA" id="ARBA00023157"/>
    </source>
</evidence>
<organism evidence="8 9">
    <name type="scientific">Siccibacter turicensis</name>
    <dbReference type="NCBI Taxonomy" id="357233"/>
    <lineage>
        <taxon>Bacteria</taxon>
        <taxon>Pseudomonadati</taxon>
        <taxon>Pseudomonadota</taxon>
        <taxon>Gammaproteobacteria</taxon>
        <taxon>Enterobacterales</taxon>
        <taxon>Enterobacteriaceae</taxon>
        <taxon>Siccibacter</taxon>
    </lineage>
</organism>
<feature type="disulfide bond" evidence="7">
    <location>
        <begin position="72"/>
        <end position="109"/>
    </location>
</feature>
<evidence type="ECO:0000256" key="1">
    <source>
        <dbReference type="ARBA" id="ARBA00010558"/>
    </source>
</evidence>
<dbReference type="STRING" id="1388748.GCA_000463155_02096"/>
<keyword evidence="6 7" id="KW-1015">Disulfide bond</keyword>
<comment type="caution">
    <text evidence="8">The sequence shown here is derived from an EMBL/GenBank/DDBJ whole genome shotgun (WGS) entry which is preliminary data.</text>
</comment>
<feature type="signal peptide" evidence="7">
    <location>
        <begin position="1"/>
        <end position="19"/>
    </location>
</feature>
<feature type="chain" id="PRO_5015206152" description="Ecotin" evidence="7">
    <location>
        <begin position="20"/>
        <end position="164"/>
    </location>
</feature>
<comment type="subcellular location">
    <subcellularLocation>
        <location evidence="7">Periplasm</location>
    </subcellularLocation>
</comment>
<evidence type="ECO:0000256" key="5">
    <source>
        <dbReference type="ARBA" id="ARBA00022900"/>
    </source>
</evidence>
<dbReference type="Proteomes" id="UP000240212">
    <property type="component" value="Unassembled WGS sequence"/>
</dbReference>
<evidence type="ECO:0000313" key="9">
    <source>
        <dbReference type="Proteomes" id="UP000240212"/>
    </source>
</evidence>
<dbReference type="Pfam" id="PF03974">
    <property type="entry name" value="Ecotin"/>
    <property type="match status" value="1"/>
</dbReference>
<evidence type="ECO:0000256" key="3">
    <source>
        <dbReference type="ARBA" id="ARBA00022729"/>
    </source>
</evidence>
<dbReference type="Gene3D" id="2.60.40.550">
    <property type="entry name" value="Ecotin"/>
    <property type="match status" value="1"/>
</dbReference>
<evidence type="ECO:0000256" key="2">
    <source>
        <dbReference type="ARBA" id="ARBA00022690"/>
    </source>
</evidence>
<proteinExistence type="inferred from homology"/>
<comment type="similarity">
    <text evidence="1 7">Belongs to the protease inhibitor I11 (ecotin) family.</text>
</comment>
<evidence type="ECO:0000313" key="8">
    <source>
        <dbReference type="EMBL" id="PSN07675.1"/>
    </source>
</evidence>
<dbReference type="SUPFAM" id="SSF49772">
    <property type="entry name" value="Ecotin, trypsin inhibitor"/>
    <property type="match status" value="1"/>
</dbReference>
<dbReference type="InterPro" id="IPR027438">
    <property type="entry name" value="Ecotin_C"/>
</dbReference>
<keyword evidence="9" id="KW-1185">Reference proteome</keyword>
<dbReference type="PIRSF" id="PIRSF006865">
    <property type="entry name" value="Prot_inh_ecotin"/>
    <property type="match status" value="1"/>
</dbReference>
<protein>
    <recommendedName>
        <fullName evidence="7">Ecotin</fullName>
    </recommendedName>
</protein>
<evidence type="ECO:0000256" key="7">
    <source>
        <dbReference type="HAMAP-Rule" id="MF_00706"/>
    </source>
</evidence>
<dbReference type="HAMAP" id="MF_00706">
    <property type="entry name" value="Ecotin"/>
    <property type="match status" value="1"/>
</dbReference>
<dbReference type="Gene3D" id="4.10.1230.10">
    <property type="entry name" value="Ecotin, trypsin inhibitor"/>
    <property type="match status" value="1"/>
</dbReference>